<evidence type="ECO:0000256" key="7">
    <source>
        <dbReference type="SAM" id="MobiDB-lite"/>
    </source>
</evidence>
<evidence type="ECO:0000256" key="6">
    <source>
        <dbReference type="PROSITE-ProRule" id="PRU00320"/>
    </source>
</evidence>
<feature type="compositionally biased region" description="Basic and acidic residues" evidence="7">
    <location>
        <begin position="427"/>
        <end position="436"/>
    </location>
</feature>
<dbReference type="GO" id="GO:0006357">
    <property type="term" value="P:regulation of transcription by RNA polymerase II"/>
    <property type="evidence" value="ECO:0007669"/>
    <property type="project" value="TreeGrafter"/>
</dbReference>
<dbReference type="AlphaFoldDB" id="A0A8C7IVC2"/>
<dbReference type="Ensembl" id="ENSOKIT00005079323.1">
    <property type="protein sequence ID" value="ENSOKIP00005074444.1"/>
    <property type="gene ID" value="ENSOKIG00005032131.1"/>
</dbReference>
<dbReference type="PANTHER" id="PTHR21545">
    <property type="entry name" value="TRANSCRIPTION FACTOR MLR1/2"/>
    <property type="match status" value="1"/>
</dbReference>
<reference evidence="9" key="2">
    <citation type="submission" date="2025-09" db="UniProtKB">
        <authorList>
            <consortium name="Ensembl"/>
        </authorList>
    </citation>
    <scope>IDENTIFICATION</scope>
</reference>
<evidence type="ECO:0000313" key="9">
    <source>
        <dbReference type="Ensembl" id="ENSOKIP00005074444.1"/>
    </source>
</evidence>
<dbReference type="PANTHER" id="PTHR21545:SF13">
    <property type="entry name" value="ECDYSONE-INDUCED PROTEIN 93F, ISOFORM C"/>
    <property type="match status" value="1"/>
</dbReference>
<keyword evidence="10" id="KW-1185">Reference proteome</keyword>
<feature type="domain" description="HTH psq-type" evidence="8">
    <location>
        <begin position="438"/>
        <end position="490"/>
    </location>
</feature>
<evidence type="ECO:0000313" key="10">
    <source>
        <dbReference type="Proteomes" id="UP000694557"/>
    </source>
</evidence>
<gene>
    <name evidence="9" type="primary">LOC109887364</name>
</gene>
<dbReference type="Proteomes" id="UP000694557">
    <property type="component" value="Unassembled WGS sequence"/>
</dbReference>
<keyword evidence="2" id="KW-0805">Transcription regulation</keyword>
<protein>
    <recommendedName>
        <fullName evidence="8">HTH psq-type domain-containing protein</fullName>
    </recommendedName>
</protein>
<feature type="region of interest" description="Disordered" evidence="7">
    <location>
        <begin position="171"/>
        <end position="198"/>
    </location>
</feature>
<dbReference type="GO" id="GO:0003677">
    <property type="term" value="F:DNA binding"/>
    <property type="evidence" value="ECO:0007669"/>
    <property type="project" value="UniProtKB-UniRule"/>
</dbReference>
<comment type="subcellular location">
    <subcellularLocation>
        <location evidence="1 6">Nucleus</location>
    </subcellularLocation>
</comment>
<reference evidence="9" key="1">
    <citation type="submission" date="2025-08" db="UniProtKB">
        <authorList>
            <consortium name="Ensembl"/>
        </authorList>
    </citation>
    <scope>IDENTIFICATION</scope>
</reference>
<dbReference type="GeneTree" id="ENSGT00740000116263"/>
<dbReference type="SUPFAM" id="SSF46689">
    <property type="entry name" value="Homeodomain-like"/>
    <property type="match status" value="1"/>
</dbReference>
<feature type="region of interest" description="Disordered" evidence="7">
    <location>
        <begin position="408"/>
        <end position="445"/>
    </location>
</feature>
<keyword evidence="5 6" id="KW-0539">Nucleus</keyword>
<accession>A0A8C7IVC2</accession>
<dbReference type="FunFam" id="1.10.10.60:FF:000019">
    <property type="entry name" value="Ligand-dependent corepressor isoform 1"/>
    <property type="match status" value="1"/>
</dbReference>
<dbReference type="PROSITE" id="PS50960">
    <property type="entry name" value="HTH_PSQ"/>
    <property type="match status" value="1"/>
</dbReference>
<feature type="DNA-binding region" description="H-T-H motif" evidence="6">
    <location>
        <begin position="466"/>
        <end position="486"/>
    </location>
</feature>
<keyword evidence="3 6" id="KW-0238">DNA-binding</keyword>
<organism evidence="9 10">
    <name type="scientific">Oncorhynchus kisutch</name>
    <name type="common">Coho salmon</name>
    <name type="synonym">Salmo kisutch</name>
    <dbReference type="NCBI Taxonomy" id="8019"/>
    <lineage>
        <taxon>Eukaryota</taxon>
        <taxon>Metazoa</taxon>
        <taxon>Chordata</taxon>
        <taxon>Craniata</taxon>
        <taxon>Vertebrata</taxon>
        <taxon>Euteleostomi</taxon>
        <taxon>Actinopterygii</taxon>
        <taxon>Neopterygii</taxon>
        <taxon>Teleostei</taxon>
        <taxon>Protacanthopterygii</taxon>
        <taxon>Salmoniformes</taxon>
        <taxon>Salmonidae</taxon>
        <taxon>Salmoninae</taxon>
        <taxon>Oncorhynchus</taxon>
    </lineage>
</organism>
<dbReference type="GO" id="GO:0005634">
    <property type="term" value="C:nucleus"/>
    <property type="evidence" value="ECO:0007669"/>
    <property type="project" value="UniProtKB-SubCell"/>
</dbReference>
<dbReference type="Gene3D" id="1.10.10.60">
    <property type="entry name" value="Homeodomain-like"/>
    <property type="match status" value="2"/>
</dbReference>
<evidence type="ECO:0000259" key="8">
    <source>
        <dbReference type="PROSITE" id="PS50960"/>
    </source>
</evidence>
<feature type="region of interest" description="Disordered" evidence="7">
    <location>
        <begin position="355"/>
        <end position="387"/>
    </location>
</feature>
<keyword evidence="4" id="KW-0804">Transcription</keyword>
<proteinExistence type="predicted"/>
<name>A0A8C7IVC2_ONCKI</name>
<evidence type="ECO:0000256" key="3">
    <source>
        <dbReference type="ARBA" id="ARBA00023125"/>
    </source>
</evidence>
<evidence type="ECO:0000256" key="4">
    <source>
        <dbReference type="ARBA" id="ARBA00023163"/>
    </source>
</evidence>
<evidence type="ECO:0000256" key="5">
    <source>
        <dbReference type="ARBA" id="ARBA00023242"/>
    </source>
</evidence>
<evidence type="ECO:0000256" key="2">
    <source>
        <dbReference type="ARBA" id="ARBA00023015"/>
    </source>
</evidence>
<feature type="region of interest" description="Disordered" evidence="7">
    <location>
        <begin position="215"/>
        <end position="241"/>
    </location>
</feature>
<evidence type="ECO:0000256" key="1">
    <source>
        <dbReference type="ARBA" id="ARBA00004123"/>
    </source>
</evidence>
<dbReference type="InterPro" id="IPR009057">
    <property type="entry name" value="Homeodomain-like_sf"/>
</dbReference>
<sequence>MAARCRSSKCTVERNGFKRELDTWRHKLINCVGFESILEGIYGPLLLRDLNIFDDCEPEELEDWAVKASCSFCSLLINDHVPVAASPSDDTPSQAPSLSDSSLSAHRFLHAVFHKKELASSGDPNVPLVAQELMKRMVRQFAMEYASKTRLTTTTGSQRSDLDSPLDLTVTRNQEEEPTPADSVLDLSKRNSASSESPLSPSLILTVVFGPPPTRRQQQRWGAAGAYQTEEHHAQRSSELSEGLLSKALRDVRSGRLQENRAALLYGIPLEILRSELGEDVTSQDVAAAHGEEVRLVLQRVAAWAELGAREENGEMLFLPSSSSCLTRHGLQRVLSRSLPPQLREELHLRIPQVRSRSRPAPPLPEPCSLAEHLHYHPPPHHGTTTTNIAATSSSLLRLHRSLLPSLDLPDLSPHHRCSSLDDPEEGAEHSGENKQSRKKRGRYRQYDHDLLEEAITMVMGGRMSISKAQVVYGIPHSTLEYKVKERNGTLKIPPKRRPLHSGHCVSMQTRL</sequence>
<dbReference type="Pfam" id="PF05225">
    <property type="entry name" value="HTH_psq"/>
    <property type="match status" value="1"/>
</dbReference>
<dbReference type="InterPro" id="IPR007889">
    <property type="entry name" value="HTH_Psq"/>
</dbReference>